<dbReference type="GO" id="GO:0004316">
    <property type="term" value="F:3-oxoacyl-[acyl-carrier-protein] reductase (NADPH) activity"/>
    <property type="evidence" value="ECO:0007669"/>
    <property type="project" value="UniProtKB-EC"/>
</dbReference>
<gene>
    <name evidence="4" type="primary">fabG_2</name>
    <name evidence="4" type="ORF">NCTC11546_01265</name>
</gene>
<organism evidence="4 5">
    <name type="scientific">Capnocytophaga ochracea</name>
    <dbReference type="NCBI Taxonomy" id="1018"/>
    <lineage>
        <taxon>Bacteria</taxon>
        <taxon>Pseudomonadati</taxon>
        <taxon>Bacteroidota</taxon>
        <taxon>Flavobacteriia</taxon>
        <taxon>Flavobacteriales</taxon>
        <taxon>Flavobacteriaceae</taxon>
        <taxon>Capnocytophaga</taxon>
    </lineage>
</organism>
<protein>
    <submittedName>
        <fullName evidence="4">3-oxoacyl-[acyl-carrier-protein] reductase FabG</fullName>
        <ecNumber evidence="4">1.1.1.100</ecNumber>
    </submittedName>
</protein>
<dbReference type="InterPro" id="IPR057326">
    <property type="entry name" value="KR_dom"/>
</dbReference>
<name>A0A2X2TK89_CAPOC</name>
<evidence type="ECO:0000313" key="5">
    <source>
        <dbReference type="Proteomes" id="UP000249891"/>
    </source>
</evidence>
<dbReference type="SUPFAM" id="SSF51735">
    <property type="entry name" value="NAD(P)-binding Rossmann-fold domains"/>
    <property type="match status" value="1"/>
</dbReference>
<dbReference type="EMBL" id="UARG01000017">
    <property type="protein sequence ID" value="SQA78039.1"/>
    <property type="molecule type" value="Genomic_DNA"/>
</dbReference>
<evidence type="ECO:0000256" key="2">
    <source>
        <dbReference type="ARBA" id="ARBA00023002"/>
    </source>
</evidence>
<dbReference type="PRINTS" id="PR00081">
    <property type="entry name" value="GDHRDH"/>
</dbReference>
<evidence type="ECO:0000256" key="1">
    <source>
        <dbReference type="ARBA" id="ARBA00006484"/>
    </source>
</evidence>
<dbReference type="FunFam" id="3.40.50.720:FF:000084">
    <property type="entry name" value="Short-chain dehydrogenase reductase"/>
    <property type="match status" value="1"/>
</dbReference>
<dbReference type="InterPro" id="IPR036291">
    <property type="entry name" value="NAD(P)-bd_dom_sf"/>
</dbReference>
<feature type="domain" description="Ketoreductase" evidence="3">
    <location>
        <begin position="10"/>
        <end position="175"/>
    </location>
</feature>
<dbReference type="EC" id="1.1.1.100" evidence="4"/>
<comment type="similarity">
    <text evidence="1">Belongs to the short-chain dehydrogenases/reductases (SDR) family.</text>
</comment>
<sequence>MYNPFSLENKTILVTGASSGIGKAIAIECSKMGAQVVITGRNEQRLQETYKQLEGTQPAYIVADLTKKEDIETLVNQIDGLNGLVNCAGLTIPKPFKFLQEEDIQEVMTVNFNAPLLLTQLLIKKKKLQKASSIVFISSISGTKVSAIAESVYSASKAAIDGFCKGLALELAPQQIRVNTVNPGIIETNIFSGGQISEEQLQQNITKYPLKRYGKPEEVAYAVVYLLSDASSWVTGSNLLIDGGYTLL</sequence>
<dbReference type="InterPro" id="IPR020904">
    <property type="entry name" value="Sc_DH/Rdtase_CS"/>
</dbReference>
<dbReference type="PANTHER" id="PTHR43477:SF1">
    <property type="entry name" value="DIHYDROANTICAPSIN 7-DEHYDROGENASE"/>
    <property type="match status" value="1"/>
</dbReference>
<dbReference type="Proteomes" id="UP000249891">
    <property type="component" value="Unassembled WGS sequence"/>
</dbReference>
<evidence type="ECO:0000313" key="4">
    <source>
        <dbReference type="EMBL" id="SQA78039.1"/>
    </source>
</evidence>
<proteinExistence type="inferred from homology"/>
<accession>A0A2X2TK89</accession>
<dbReference type="RefSeq" id="WP_128091337.1">
    <property type="nucleotide sequence ID" value="NZ_UARG01000017.1"/>
</dbReference>
<dbReference type="PROSITE" id="PS00061">
    <property type="entry name" value="ADH_SHORT"/>
    <property type="match status" value="1"/>
</dbReference>
<dbReference type="Gene3D" id="3.40.50.720">
    <property type="entry name" value="NAD(P)-binding Rossmann-like Domain"/>
    <property type="match status" value="1"/>
</dbReference>
<dbReference type="PRINTS" id="PR00080">
    <property type="entry name" value="SDRFAMILY"/>
</dbReference>
<dbReference type="InterPro" id="IPR051122">
    <property type="entry name" value="SDR_DHRS6-like"/>
</dbReference>
<reference evidence="4 5" key="1">
    <citation type="submission" date="2018-06" db="EMBL/GenBank/DDBJ databases">
        <authorList>
            <consortium name="Pathogen Informatics"/>
            <person name="Doyle S."/>
        </authorList>
    </citation>
    <scope>NUCLEOTIDE SEQUENCE [LARGE SCALE GENOMIC DNA]</scope>
    <source>
        <strain evidence="4 5">NCTC11546</strain>
    </source>
</reference>
<keyword evidence="2 4" id="KW-0560">Oxidoreductase</keyword>
<dbReference type="PANTHER" id="PTHR43477">
    <property type="entry name" value="DIHYDROANTICAPSIN 7-DEHYDROGENASE"/>
    <property type="match status" value="1"/>
</dbReference>
<dbReference type="Pfam" id="PF13561">
    <property type="entry name" value="adh_short_C2"/>
    <property type="match status" value="1"/>
</dbReference>
<dbReference type="CDD" id="cd05233">
    <property type="entry name" value="SDR_c"/>
    <property type="match status" value="1"/>
</dbReference>
<dbReference type="SMART" id="SM00822">
    <property type="entry name" value="PKS_KR"/>
    <property type="match status" value="1"/>
</dbReference>
<evidence type="ECO:0000259" key="3">
    <source>
        <dbReference type="SMART" id="SM00822"/>
    </source>
</evidence>
<dbReference type="AlphaFoldDB" id="A0A2X2TK89"/>
<dbReference type="InterPro" id="IPR002347">
    <property type="entry name" value="SDR_fam"/>
</dbReference>